<feature type="domain" description="Pyruvate carboxyltransferase" evidence="11">
    <location>
        <begin position="33"/>
        <end position="307"/>
    </location>
</feature>
<reference evidence="12 13" key="1">
    <citation type="submission" date="2019-02" db="EMBL/GenBank/DDBJ databases">
        <title>Genomic Encyclopedia of Type Strains, Phase IV (KMG-IV): sequencing the most valuable type-strain genomes for metagenomic binning, comparative biology and taxonomic classification.</title>
        <authorList>
            <person name="Goeker M."/>
        </authorList>
    </citation>
    <scope>NUCLEOTIDE SEQUENCE [LARGE SCALE GENOMIC DNA]</scope>
    <source>
        <strain evidence="12 13">DSM 10617</strain>
    </source>
</reference>
<dbReference type="GO" id="GO:0003852">
    <property type="term" value="F:2-isopropylmalate synthase activity"/>
    <property type="evidence" value="ECO:0007669"/>
    <property type="project" value="UniProtKB-UniRule"/>
</dbReference>
<evidence type="ECO:0000256" key="4">
    <source>
        <dbReference type="ARBA" id="ARBA00012973"/>
    </source>
</evidence>
<keyword evidence="13" id="KW-1185">Reference proteome</keyword>
<dbReference type="GO" id="GO:0003985">
    <property type="term" value="F:acetyl-CoA C-acetyltransferase activity"/>
    <property type="evidence" value="ECO:0007669"/>
    <property type="project" value="UniProtKB-UniRule"/>
</dbReference>
<dbReference type="InterPro" id="IPR002034">
    <property type="entry name" value="AIPM/Hcit_synth_CS"/>
</dbReference>
<keyword evidence="10" id="KW-0963">Cytoplasm</keyword>
<organism evidence="12 13">
    <name type="scientific">Sphaerotilus mobilis</name>
    <dbReference type="NCBI Taxonomy" id="47994"/>
    <lineage>
        <taxon>Bacteria</taxon>
        <taxon>Pseudomonadati</taxon>
        <taxon>Pseudomonadota</taxon>
        <taxon>Betaproteobacteria</taxon>
        <taxon>Burkholderiales</taxon>
        <taxon>Sphaerotilaceae</taxon>
        <taxon>Sphaerotilus</taxon>
    </lineage>
</organism>
<dbReference type="InterPro" id="IPR000891">
    <property type="entry name" value="PYR_CT"/>
</dbReference>
<evidence type="ECO:0000256" key="6">
    <source>
        <dbReference type="ARBA" id="ARBA00022605"/>
    </source>
</evidence>
<dbReference type="InterPro" id="IPR005668">
    <property type="entry name" value="IPM_Synthase"/>
</dbReference>
<dbReference type="GO" id="GO:0005737">
    <property type="term" value="C:cytoplasm"/>
    <property type="evidence" value="ECO:0007669"/>
    <property type="project" value="UniProtKB-SubCell"/>
</dbReference>
<dbReference type="AlphaFoldDB" id="A0A4Q7LW47"/>
<keyword evidence="6 10" id="KW-0028">Amino-acid biosynthesis</keyword>
<feature type="binding site" evidence="10">
    <location>
        <position position="282"/>
    </location>
    <ligand>
        <name>Mg(2+)</name>
        <dbReference type="ChEBI" id="CHEBI:18420"/>
    </ligand>
</feature>
<gene>
    <name evidence="10" type="primary">leuA</name>
    <name evidence="12" type="ORF">EV685_0974</name>
</gene>
<dbReference type="PROSITE" id="PS00816">
    <property type="entry name" value="AIPM_HOMOCIT_SYNTH_2"/>
    <property type="match status" value="1"/>
</dbReference>
<dbReference type="SUPFAM" id="SSF51569">
    <property type="entry name" value="Aldolase"/>
    <property type="match status" value="1"/>
</dbReference>
<dbReference type="EMBL" id="SGWV01000007">
    <property type="protein sequence ID" value="RZS58677.1"/>
    <property type="molecule type" value="Genomic_DNA"/>
</dbReference>
<dbReference type="UniPathway" id="UPA00048">
    <property type="reaction ID" value="UER00070"/>
</dbReference>
<evidence type="ECO:0000313" key="12">
    <source>
        <dbReference type="EMBL" id="RZS58677.1"/>
    </source>
</evidence>
<dbReference type="GO" id="GO:0000287">
    <property type="term" value="F:magnesium ion binding"/>
    <property type="evidence" value="ECO:0007669"/>
    <property type="project" value="UniProtKB-UniRule"/>
</dbReference>
<dbReference type="PROSITE" id="PS00815">
    <property type="entry name" value="AIPM_HOMOCIT_SYNTH_1"/>
    <property type="match status" value="1"/>
</dbReference>
<comment type="pathway">
    <text evidence="2 10">Amino-acid biosynthesis; L-leucine biosynthesis; L-leucine from 3-methyl-2-oxobutanoate: step 1/4.</text>
</comment>
<evidence type="ECO:0000256" key="3">
    <source>
        <dbReference type="ARBA" id="ARBA00009767"/>
    </source>
</evidence>
<dbReference type="InterPro" id="IPR054692">
    <property type="entry name" value="LeuA-like_post-cat"/>
</dbReference>
<keyword evidence="5 10" id="KW-0432">Leucine biosynthesis</keyword>
<dbReference type="InterPro" id="IPR039371">
    <property type="entry name" value="LeuA_N_DRE-TIM"/>
</dbReference>
<dbReference type="Pfam" id="PF00682">
    <property type="entry name" value="HMGL-like"/>
    <property type="match status" value="1"/>
</dbReference>
<evidence type="ECO:0000256" key="10">
    <source>
        <dbReference type="HAMAP-Rule" id="MF_00572"/>
    </source>
</evidence>
<dbReference type="SUPFAM" id="SSF110921">
    <property type="entry name" value="2-isopropylmalate synthase LeuA, allosteric (dimerisation) domain"/>
    <property type="match status" value="1"/>
</dbReference>
<dbReference type="Gene3D" id="3.20.20.70">
    <property type="entry name" value="Aldolase class I"/>
    <property type="match status" value="1"/>
</dbReference>
<keyword evidence="8 10" id="KW-0479">Metal-binding</keyword>
<dbReference type="CDD" id="cd07942">
    <property type="entry name" value="DRE_TIM_LeuA"/>
    <property type="match status" value="1"/>
</dbReference>
<dbReference type="Gene3D" id="3.30.160.270">
    <property type="match status" value="1"/>
</dbReference>
<keyword evidence="7 10" id="KW-0808">Transferase</keyword>
<name>A0A4Q7LW47_9BURK</name>
<feature type="binding site" evidence="10">
    <location>
        <position position="42"/>
    </location>
    <ligand>
        <name>Mg(2+)</name>
        <dbReference type="ChEBI" id="CHEBI:18420"/>
    </ligand>
</feature>
<comment type="cofactor">
    <cofactor evidence="10">
        <name>Mg(2+)</name>
        <dbReference type="ChEBI" id="CHEBI:18420"/>
    </cofactor>
</comment>
<evidence type="ECO:0000313" key="13">
    <source>
        <dbReference type="Proteomes" id="UP000293433"/>
    </source>
</evidence>
<evidence type="ECO:0000256" key="5">
    <source>
        <dbReference type="ARBA" id="ARBA00022430"/>
    </source>
</evidence>
<feature type="binding site" evidence="10">
    <location>
        <position position="246"/>
    </location>
    <ligand>
        <name>Mg(2+)</name>
        <dbReference type="ChEBI" id="CHEBI:18420"/>
    </ligand>
</feature>
<feature type="binding site" evidence="10">
    <location>
        <position position="248"/>
    </location>
    <ligand>
        <name>Mg(2+)</name>
        <dbReference type="ChEBI" id="CHEBI:18420"/>
    </ligand>
</feature>
<dbReference type="SMART" id="SM00917">
    <property type="entry name" value="LeuA_dimer"/>
    <property type="match status" value="1"/>
</dbReference>
<dbReference type="SUPFAM" id="SSF89000">
    <property type="entry name" value="post-HMGL domain-like"/>
    <property type="match status" value="1"/>
</dbReference>
<comment type="subcellular location">
    <subcellularLocation>
        <location evidence="10">Cytoplasm</location>
    </subcellularLocation>
</comment>
<dbReference type="Pfam" id="PF22615">
    <property type="entry name" value="IPMS_D2"/>
    <property type="match status" value="1"/>
</dbReference>
<evidence type="ECO:0000256" key="1">
    <source>
        <dbReference type="ARBA" id="ARBA00000064"/>
    </source>
</evidence>
<dbReference type="NCBIfam" id="NF002991">
    <property type="entry name" value="PRK03739.1"/>
    <property type="match status" value="1"/>
</dbReference>
<dbReference type="Pfam" id="PF08502">
    <property type="entry name" value="LeuA_dimer"/>
    <property type="match status" value="1"/>
</dbReference>
<comment type="caution">
    <text evidence="12">The sequence shown here is derived from an EMBL/GenBank/DDBJ whole genome shotgun (WGS) entry which is preliminary data.</text>
</comment>
<evidence type="ECO:0000256" key="8">
    <source>
        <dbReference type="ARBA" id="ARBA00022723"/>
    </source>
</evidence>
<dbReference type="PANTHER" id="PTHR46911:SF1">
    <property type="entry name" value="2-ISOPROPYLMALATE SYNTHASE"/>
    <property type="match status" value="1"/>
</dbReference>
<dbReference type="GO" id="GO:0009098">
    <property type="term" value="P:L-leucine biosynthetic process"/>
    <property type="evidence" value="ECO:0007669"/>
    <property type="project" value="UniProtKB-UniRule"/>
</dbReference>
<evidence type="ECO:0000259" key="11">
    <source>
        <dbReference type="PROSITE" id="PS50991"/>
    </source>
</evidence>
<protein>
    <recommendedName>
        <fullName evidence="4 10">2-isopropylmalate synthase</fullName>
        <ecNumber evidence="4 10">2.3.3.13</ecNumber>
    </recommendedName>
    <alternativeName>
        <fullName evidence="10">Alpha-IPM synthase</fullName>
    </alternativeName>
    <alternativeName>
        <fullName evidence="10">Alpha-isopropylmalate synthase</fullName>
    </alternativeName>
</protein>
<keyword evidence="10" id="KW-0460">Magnesium</keyword>
<proteinExistence type="inferred from homology"/>
<dbReference type="Proteomes" id="UP000293433">
    <property type="component" value="Unassembled WGS sequence"/>
</dbReference>
<dbReference type="PANTHER" id="PTHR46911">
    <property type="match status" value="1"/>
</dbReference>
<evidence type="ECO:0000256" key="9">
    <source>
        <dbReference type="ARBA" id="ARBA00023304"/>
    </source>
</evidence>
<comment type="catalytic activity">
    <reaction evidence="1 10">
        <text>3-methyl-2-oxobutanoate + acetyl-CoA + H2O = (2S)-2-isopropylmalate + CoA + H(+)</text>
        <dbReference type="Rhea" id="RHEA:21524"/>
        <dbReference type="ChEBI" id="CHEBI:1178"/>
        <dbReference type="ChEBI" id="CHEBI:11851"/>
        <dbReference type="ChEBI" id="CHEBI:15377"/>
        <dbReference type="ChEBI" id="CHEBI:15378"/>
        <dbReference type="ChEBI" id="CHEBI:57287"/>
        <dbReference type="ChEBI" id="CHEBI:57288"/>
        <dbReference type="EC" id="2.3.3.13"/>
    </reaction>
</comment>
<evidence type="ECO:0000256" key="2">
    <source>
        <dbReference type="ARBA" id="ARBA00004689"/>
    </source>
</evidence>
<accession>A0A4Q7LW47</accession>
<evidence type="ECO:0000256" key="7">
    <source>
        <dbReference type="ARBA" id="ARBA00022679"/>
    </source>
</evidence>
<dbReference type="EC" id="2.3.3.13" evidence="4 10"/>
<dbReference type="InterPro" id="IPR013785">
    <property type="entry name" value="Aldolase_TIM"/>
</dbReference>
<keyword evidence="9 10" id="KW-0100">Branched-chain amino acid biosynthesis</keyword>
<feature type="region of interest" description="Regulatory domain" evidence="10">
    <location>
        <begin position="439"/>
        <end position="570"/>
    </location>
</feature>
<comment type="function">
    <text evidence="10">Catalyzes the condensation of the acetyl group of acetyl-CoA with 3-methyl-2-oxobutanoate (2-ketoisovalerate) to form 3-carboxy-3-hydroxy-4-methylpentanoate (2-isopropylmalate).</text>
</comment>
<dbReference type="NCBIfam" id="TIGR00970">
    <property type="entry name" value="leuA_yeast"/>
    <property type="match status" value="1"/>
</dbReference>
<sequence length="570" mass="61995">MSMLKNPAAKYRPAPQVDLPDRCWPSRVITAAPRWLSTDLRDGNQALIEPMDVARKLRMFEALVAIGFKEIEVGFPSASQADFDFVRCLIEEDRIPDDVTIQVLTPARSHLIERTFESLQGARAAIVHLYNATAPVMRQIVLGLDVDGIVELATTHAAMLRDLAARQPATRWTFQYSPEMFSNTELEVSRRVVDAVSAVWEASPARPCIVNLPSTVENCTPNVFADMVEWMDRHLARRDGIVLCVHPHNDRGTGTASAELAILAGADRVEGCLFGNGERTGNLDLVNVALNLYTQGVAPGLDFSDIDAIRRTVEFCNQIPVHPRHPYVGELVYTSFSGSHQDAIKKAFAARRDGEVWDMPYLPIDPKDLGRSYEAVIRVNSQSGKGGISYLLETEYGLELPRRLQIEFSQQVQAVMDVQGKELAAADLWRLFDEVYGLAAVDVAMPQPAQVDDAGDGSVRLRARIGGGLVGNGEPRWLAGAGNGPVDAFVQALTESGGRSVEVLDYHEHSIGSGAQARAAAYVELRVGTRVLFGVGIDANIVSASIKAVLSGWQRAVNEGVADAAATSTA</sequence>
<comment type="similarity">
    <text evidence="3 10">Belongs to the alpha-IPM synthase/homocitrate synthase family. LeuA type 2 subfamily.</text>
</comment>
<comment type="subunit">
    <text evidence="10">Homodimer.</text>
</comment>
<dbReference type="PROSITE" id="PS50991">
    <property type="entry name" value="PYR_CT"/>
    <property type="match status" value="1"/>
</dbReference>
<dbReference type="HAMAP" id="MF_00572">
    <property type="entry name" value="LeuA_type2"/>
    <property type="match status" value="1"/>
</dbReference>
<dbReference type="InterPro" id="IPR036230">
    <property type="entry name" value="LeuA_allosteric_dom_sf"/>
</dbReference>
<dbReference type="InterPro" id="IPR013709">
    <property type="entry name" value="2-isopropylmalate_synth_dimer"/>
</dbReference>